<dbReference type="InterPro" id="IPR001810">
    <property type="entry name" value="F-box_dom"/>
</dbReference>
<proteinExistence type="predicted"/>
<sequence>LLDLPLELILEIISYLPPASQACFALTCKPLYNCFSYVLKDEALCFPRLLNNLNPLISLNQKHVARNQFLLLLQNRRWKYCAACLKLHPRKEFPRGLRSLTPSITRKCAPFAGILDLCACTSLTPRGMERLVRSLQGAICERDQRYPILGAEPDGRYQFSRDDQGNRTLTHTCSTPRQSKIACRLEMTISADGADSLVVRTYYHYRFRKTPTVAIWCKKIPTCPHRDL</sequence>
<evidence type="ECO:0000313" key="3">
    <source>
        <dbReference type="Proteomes" id="UP000248817"/>
    </source>
</evidence>
<dbReference type="EMBL" id="KZ825482">
    <property type="protein sequence ID" value="PYI33678.1"/>
    <property type="molecule type" value="Genomic_DNA"/>
</dbReference>
<feature type="non-terminal residue" evidence="2">
    <location>
        <position position="1"/>
    </location>
</feature>
<evidence type="ECO:0000259" key="1">
    <source>
        <dbReference type="PROSITE" id="PS50181"/>
    </source>
</evidence>
<dbReference type="Pfam" id="PF00646">
    <property type="entry name" value="F-box"/>
    <property type="match status" value="1"/>
</dbReference>
<evidence type="ECO:0000313" key="2">
    <source>
        <dbReference type="EMBL" id="PYI33678.1"/>
    </source>
</evidence>
<dbReference type="InterPro" id="IPR036047">
    <property type="entry name" value="F-box-like_dom_sf"/>
</dbReference>
<name>A0A2V5IA57_9EURO</name>
<dbReference type="SUPFAM" id="SSF81383">
    <property type="entry name" value="F-box domain"/>
    <property type="match status" value="1"/>
</dbReference>
<dbReference type="AlphaFoldDB" id="A0A2V5IA57"/>
<gene>
    <name evidence="2" type="ORF">BP00DRAFT_302028</name>
</gene>
<dbReference type="PROSITE" id="PS50181">
    <property type="entry name" value="FBOX"/>
    <property type="match status" value="1"/>
</dbReference>
<organism evidence="2 3">
    <name type="scientific">Aspergillus indologenus CBS 114.80</name>
    <dbReference type="NCBI Taxonomy" id="1450541"/>
    <lineage>
        <taxon>Eukaryota</taxon>
        <taxon>Fungi</taxon>
        <taxon>Dikarya</taxon>
        <taxon>Ascomycota</taxon>
        <taxon>Pezizomycotina</taxon>
        <taxon>Eurotiomycetes</taxon>
        <taxon>Eurotiomycetidae</taxon>
        <taxon>Eurotiales</taxon>
        <taxon>Aspergillaceae</taxon>
        <taxon>Aspergillus</taxon>
        <taxon>Aspergillus subgen. Circumdati</taxon>
    </lineage>
</organism>
<accession>A0A2V5IA57</accession>
<dbReference type="Proteomes" id="UP000248817">
    <property type="component" value="Unassembled WGS sequence"/>
</dbReference>
<feature type="domain" description="F-box" evidence="1">
    <location>
        <begin position="1"/>
        <end position="49"/>
    </location>
</feature>
<reference evidence="2 3" key="1">
    <citation type="submission" date="2018-02" db="EMBL/GenBank/DDBJ databases">
        <title>The genomes of Aspergillus section Nigri reveals drivers in fungal speciation.</title>
        <authorList>
            <consortium name="DOE Joint Genome Institute"/>
            <person name="Vesth T.C."/>
            <person name="Nybo J."/>
            <person name="Theobald S."/>
            <person name="Brandl J."/>
            <person name="Frisvad J.C."/>
            <person name="Nielsen K.F."/>
            <person name="Lyhne E.K."/>
            <person name="Kogle M.E."/>
            <person name="Kuo A."/>
            <person name="Riley R."/>
            <person name="Clum A."/>
            <person name="Nolan M."/>
            <person name="Lipzen A."/>
            <person name="Salamov A."/>
            <person name="Henrissat B."/>
            <person name="Wiebenga A."/>
            <person name="De vries R.P."/>
            <person name="Grigoriev I.V."/>
            <person name="Mortensen U.H."/>
            <person name="Andersen M.R."/>
            <person name="Baker S.E."/>
        </authorList>
    </citation>
    <scope>NUCLEOTIDE SEQUENCE [LARGE SCALE GENOMIC DNA]</scope>
    <source>
        <strain evidence="2 3">CBS 114.80</strain>
    </source>
</reference>
<protein>
    <recommendedName>
        <fullName evidence="1">F-box domain-containing protein</fullName>
    </recommendedName>
</protein>
<feature type="non-terminal residue" evidence="2">
    <location>
        <position position="228"/>
    </location>
</feature>
<keyword evidence="3" id="KW-1185">Reference proteome</keyword>